<keyword evidence="5 6" id="KW-0106">Calcium</keyword>
<feature type="transmembrane region" description="Helical" evidence="7">
    <location>
        <begin position="993"/>
        <end position="1011"/>
    </location>
</feature>
<dbReference type="PRINTS" id="PR00167">
    <property type="entry name" value="CACHANNEL"/>
</dbReference>
<feature type="binding site" evidence="5">
    <location>
        <position position="282"/>
    </location>
    <ligand>
        <name>Ca(2+)</name>
        <dbReference type="ChEBI" id="CHEBI:29108"/>
    </ligand>
</feature>
<dbReference type="PANTHER" id="PTHR46141">
    <property type="entry name" value="SODIUM LEAK CHANNEL NON-SELECTIVE PROTEIN"/>
    <property type="match status" value="1"/>
</dbReference>
<dbReference type="InterPro" id="IPR005821">
    <property type="entry name" value="Ion_trans_dom"/>
</dbReference>
<keyword evidence="6" id="KW-0109">Calcium transport</keyword>
<evidence type="ECO:0000256" key="3">
    <source>
        <dbReference type="ARBA" id="ARBA00022989"/>
    </source>
</evidence>
<dbReference type="Gene3D" id="1.10.238.10">
    <property type="entry name" value="EF-hand"/>
    <property type="match status" value="1"/>
</dbReference>
<feature type="transmembrane region" description="Helical" evidence="7">
    <location>
        <begin position="1276"/>
        <end position="1294"/>
    </location>
</feature>
<feature type="transmembrane region" description="Helical" evidence="7">
    <location>
        <begin position="1339"/>
        <end position="1362"/>
    </location>
</feature>
<evidence type="ECO:0000256" key="2">
    <source>
        <dbReference type="ARBA" id="ARBA00022692"/>
    </source>
</evidence>
<dbReference type="Gene3D" id="1.20.120.350">
    <property type="entry name" value="Voltage-gated potassium channels. Chain C"/>
    <property type="match status" value="4"/>
</dbReference>
<comment type="similarity">
    <text evidence="6">Belongs to the calcium channel alpha-1 subunit (TC 1.A.1.11) family.</text>
</comment>
<evidence type="ECO:0000259" key="8">
    <source>
        <dbReference type="Pfam" id="PF00520"/>
    </source>
</evidence>
<feature type="transmembrane region" description="Helical" evidence="7">
    <location>
        <begin position="580"/>
        <end position="604"/>
    </location>
</feature>
<dbReference type="SUPFAM" id="SSF81324">
    <property type="entry name" value="Voltage-gated potassium channels"/>
    <property type="match status" value="4"/>
</dbReference>
<accession>A0A2S1WM42</accession>
<evidence type="ECO:0000256" key="5">
    <source>
        <dbReference type="PIRSR" id="PIRSR602077-1"/>
    </source>
</evidence>
<keyword evidence="3 7" id="KW-1133">Transmembrane helix</keyword>
<dbReference type="InterPro" id="IPR028823">
    <property type="entry name" value="NALCN"/>
</dbReference>
<feature type="binding site" evidence="5">
    <location>
        <position position="1152"/>
    </location>
    <ligand>
        <name>Ca(2+)</name>
        <dbReference type="ChEBI" id="CHEBI:29108"/>
    </ligand>
</feature>
<organism evidence="9">
    <name type="scientific">Hirudo verbana</name>
    <dbReference type="NCBI Taxonomy" id="311461"/>
    <lineage>
        <taxon>Eukaryota</taxon>
        <taxon>Metazoa</taxon>
        <taxon>Spiralia</taxon>
        <taxon>Lophotrochozoa</taxon>
        <taxon>Annelida</taxon>
        <taxon>Clitellata</taxon>
        <taxon>Hirudinea</taxon>
        <taxon>Hirudinida</taxon>
        <taxon>Hirudiniformes</taxon>
        <taxon>Hirudinidae</taxon>
        <taxon>Hirudo</taxon>
    </lineage>
</organism>
<evidence type="ECO:0000256" key="7">
    <source>
        <dbReference type="SAM" id="Phobius"/>
    </source>
</evidence>
<dbReference type="Gene3D" id="1.10.287.70">
    <property type="match status" value="4"/>
</dbReference>
<comment type="subcellular location">
    <subcellularLocation>
        <location evidence="1 6">Membrane</location>
        <topology evidence="1 6">Multi-pass membrane protein</topology>
    </subcellularLocation>
</comment>
<dbReference type="FunFam" id="1.10.287.70:FF:000061">
    <property type="entry name" value="Sodium leak channel non-selective protein"/>
    <property type="match status" value="1"/>
</dbReference>
<dbReference type="GO" id="GO:0005891">
    <property type="term" value="C:voltage-gated calcium channel complex"/>
    <property type="evidence" value="ECO:0007669"/>
    <property type="project" value="InterPro"/>
</dbReference>
<dbReference type="FunFam" id="1.20.120.350:FF:000030">
    <property type="entry name" value="sodium leak channel non-selective protein"/>
    <property type="match status" value="1"/>
</dbReference>
<feature type="domain" description="Ion transport" evidence="8">
    <location>
        <begin position="385"/>
        <end position="608"/>
    </location>
</feature>
<reference evidence="9" key="1">
    <citation type="submission" date="2018-02" db="EMBL/GenBank/DDBJ databases">
        <title>Hirudo verbana central nervous system transcriptome analysis of ion channel and receptor content.</title>
        <authorList>
            <person name="Northcutt A.J."/>
            <person name="Schulz D.J."/>
            <person name="Mesce K.A."/>
        </authorList>
    </citation>
    <scope>NUCLEOTIDE SEQUENCE</scope>
</reference>
<feature type="domain" description="Ion transport" evidence="8">
    <location>
        <begin position="924"/>
        <end position="1198"/>
    </location>
</feature>
<feature type="transmembrane region" description="Helical" evidence="7">
    <location>
        <begin position="1460"/>
        <end position="1483"/>
    </location>
</feature>
<feature type="transmembrane region" description="Helical" evidence="7">
    <location>
        <begin position="1374"/>
        <end position="1396"/>
    </location>
</feature>
<keyword evidence="6" id="KW-0851">Voltage-gated channel</keyword>
<dbReference type="GO" id="GO:0046872">
    <property type="term" value="F:metal ion binding"/>
    <property type="evidence" value="ECO:0007669"/>
    <property type="project" value="UniProtKB-KW"/>
</dbReference>
<feature type="transmembrane region" description="Helical" evidence="7">
    <location>
        <begin position="72"/>
        <end position="93"/>
    </location>
</feature>
<dbReference type="EMBL" id="MG973399">
    <property type="protein sequence ID" value="AWJ68252.1"/>
    <property type="molecule type" value="mRNA"/>
</dbReference>
<protein>
    <submittedName>
        <fullName evidence="9">Putative sodium leak channel 1</fullName>
    </submittedName>
</protein>
<evidence type="ECO:0000256" key="4">
    <source>
        <dbReference type="ARBA" id="ARBA00023136"/>
    </source>
</evidence>
<feature type="transmembrane region" description="Helical" evidence="7">
    <location>
        <begin position="511"/>
        <end position="533"/>
    </location>
</feature>
<feature type="domain" description="Ion transport" evidence="8">
    <location>
        <begin position="1248"/>
        <end position="1494"/>
    </location>
</feature>
<evidence type="ECO:0000256" key="1">
    <source>
        <dbReference type="ARBA" id="ARBA00004141"/>
    </source>
</evidence>
<dbReference type="GO" id="GO:0032224">
    <property type="term" value="P:positive regulation of synaptic transmission, cholinergic"/>
    <property type="evidence" value="ECO:0007669"/>
    <property type="project" value="TreeGrafter"/>
</dbReference>
<feature type="domain" description="Ion transport" evidence="8">
    <location>
        <begin position="50"/>
        <end position="332"/>
    </location>
</feature>
<feature type="transmembrane region" description="Helical" evidence="7">
    <location>
        <begin position="386"/>
        <end position="407"/>
    </location>
</feature>
<dbReference type="PANTHER" id="PTHR46141:SF1">
    <property type="entry name" value="SODIUM LEAK CHANNEL NALCN"/>
    <property type="match status" value="1"/>
</dbReference>
<evidence type="ECO:0000256" key="6">
    <source>
        <dbReference type="RuleBase" id="RU003808"/>
    </source>
</evidence>
<feature type="transmembrane region" description="Helical" evidence="7">
    <location>
        <begin position="1055"/>
        <end position="1077"/>
    </location>
</feature>
<dbReference type="GO" id="GO:0032230">
    <property type="term" value="P:positive regulation of synaptic transmission, GABAergic"/>
    <property type="evidence" value="ECO:0007669"/>
    <property type="project" value="TreeGrafter"/>
</dbReference>
<keyword evidence="6" id="KW-0813">Transport</keyword>
<keyword evidence="5" id="KW-0479">Metal-binding</keyword>
<feature type="transmembrane region" description="Helical" evidence="7">
    <location>
        <begin position="1252"/>
        <end position="1270"/>
    </location>
</feature>
<name>A0A2S1WM42_9ANNE</name>
<feature type="transmembrane region" description="Helical" evidence="7">
    <location>
        <begin position="301"/>
        <end position="324"/>
    </location>
</feature>
<feature type="transmembrane region" description="Helical" evidence="7">
    <location>
        <begin position="961"/>
        <end position="981"/>
    </location>
</feature>
<feature type="transmembrane region" description="Helical" evidence="7">
    <location>
        <begin position="144"/>
        <end position="163"/>
    </location>
</feature>
<keyword evidence="6" id="KW-0107">Calcium channel</keyword>
<feature type="transmembrane region" description="Helical" evidence="7">
    <location>
        <begin position="1171"/>
        <end position="1194"/>
    </location>
</feature>
<proteinExistence type="evidence at transcript level"/>
<dbReference type="InterPro" id="IPR002077">
    <property type="entry name" value="VDCCAlpha1"/>
</dbReference>
<keyword evidence="4 7" id="KW-0472">Membrane</keyword>
<feature type="transmembrane region" description="Helical" evidence="7">
    <location>
        <begin position="114"/>
        <end position="132"/>
    </location>
</feature>
<feature type="transmembrane region" description="Helical" evidence="7">
    <location>
        <begin position="1315"/>
        <end position="1333"/>
    </location>
</feature>
<feature type="transmembrane region" description="Helical" evidence="7">
    <location>
        <begin position="183"/>
        <end position="205"/>
    </location>
</feature>
<keyword evidence="2 7" id="KW-0812">Transmembrane</keyword>
<dbReference type="Pfam" id="PF00520">
    <property type="entry name" value="Ion_trans"/>
    <property type="match status" value="4"/>
</dbReference>
<feature type="transmembrane region" description="Helical" evidence="7">
    <location>
        <begin position="918"/>
        <end position="941"/>
    </location>
</feature>
<keyword evidence="6" id="KW-0406">Ion transport</keyword>
<dbReference type="GO" id="GO:0005245">
    <property type="term" value="F:voltage-gated calcium channel activity"/>
    <property type="evidence" value="ECO:0007669"/>
    <property type="project" value="InterPro"/>
</dbReference>
<feature type="transmembrane region" description="Helical" evidence="7">
    <location>
        <begin position="422"/>
        <end position="451"/>
    </location>
</feature>
<keyword evidence="6" id="KW-0407">Ion channel</keyword>
<sequence>MLARKQSKSGGDGGTPTAIMADYGPDENLNDNTDIEWVNKLLTRRALRACALLSLISVSMNTPKTFDLHPGLVYVTFVIDVLVTFCFTAEMIAKMHIRGIFKGDNSYLKERWSQFDGIMVFCLWVSVILQMFEMATAIDRWSYWSILRSPRPLILIRVFRVFLKFQLPKTRIESIFKRSSQQIYNVTIFFLFFMSLYGILGVQFFGGMKYHCVRNGTDPKNVTVRDLAIPDTYCSPHDAQSRLCPRGMVCMELELSRSQQEFNGFDEFATSFFTVYEAASQEGWVFIMYRALDSLPSWRGYIFFISMIFFLAWLVKNVFIAVIIETFAEIRVHFQQMWGSRSCATDSNSSQILVSDMSGWKMVSVDETKPRGAITGALQKVLKMTWFHVLVLALVLLNAVVMASMNFDPRKPEPRKRASRYYYYYAEIMFTCLFDVEAIFKICCLGFSGYFKISAHKFELMLAITTTIHIIPHFYHTQLTYFQVLRVIRLVKASPMLEDFCWKIFGPGKKLGSLVLFTMCLLIITSCVSLQLFCSIKDFQKFETFPQATMSMFQILTQKGWNEVMHLTMWETGERFAPLVAIYFIFYHLFVTLIVVSLFVAVILDNLELDEDIKKLKQLKLREQVAETQQNLPMRLRIFEKFPDHPQMVKLTRRSSEFTPSRVRESFMRQFVDQGTQPPLLNEQPDKLVSEDSLEADIKDPISSLVESHIYSYLSQSKPKYNREGVRLSFVIGCPKSFFQTEEKQAAVSELVRDSNKHRVIFDENPTGGGLVKTQSLISQQHQIRMENRRSIRSRPGSLRTKSQYHKLKENGDLASNVVVTSAAPGMSSAISTDHKRDDNDIKIIQQKRHEAEVKRSQQEEDLRENHPLFDTPLFAVGRDSQFRKFCKSVVSARYQPVGSNPIKGREYKSKYKQLHKLLGLVTYLDWVMIVVTTVSCISMMNETADQQIMNTPALQIAEYIFVICMSIEMNLKVMANGLFFTPQAVVRDIGGVLDLFIYAVSLIFLCWMPTNVPQNSGAQILMILRCLRPLRIFILVPHMRCVVYELCRGFKEILLVSILLILLMFVFASYGVQLFGGRLARCNDPLVKTQAECTGIYLRPLFVTKLKISPKETDPTYPKIFVPRVWANPRNFNFDHIGSAMQTLFEVLSLEGWLEVRDVIIERVGAHHAVFIHLFVFIGCMIGLTLFVGVVIANYMENKGTALLTVDQKRWQDLMGRIKLAQPLHIPPRPEHSPFRTLVFDVTQNILFKRFVAVLVLANCSLLAVPWLTQEEHTWFLASMSVAFTILFVLEVLMKNIALTPAGYWQSRRNCFDMFVTFLGVVWVVLHFSLHANDVSNTFGYFVIVLRFFTVTGKHATLKMLMLTVVVSMFKSFFIILGMFLLMLFYALTGVILFGCVKYGEDLGRQANFQTALNSVVLLFRIVTGEDWNKIMHDCMVAPPFCTRGKNYWETDCGNYRAALVYFCTFYVIITYIALNLLVAIIMENFSLFYSNEEDALLSYSDIRQFQVTWNMVDNNNRNMHGIISVRRAKLLLHLLKGRLEVDLEKDRLLFRHMCYEIEKIRNGDDVTFHDVLSMLAYRSVDIRKSLQLEELLAREELEYSIEEEVAKQTIRNWLDKCLKRFRAKESMNLISNLRATNDLVIPSLTENVPTITETKDDGGGEVTSVLGGSGSVQSIAGGTRQRRKIERNTSAPLPGMLQVVCMVCKIVFACVVLQYP</sequence>
<dbReference type="InterPro" id="IPR027359">
    <property type="entry name" value="Volt_channel_dom_sf"/>
</dbReference>
<evidence type="ECO:0000313" key="9">
    <source>
        <dbReference type="EMBL" id="AWJ68252.1"/>
    </source>
</evidence>